<dbReference type="PROSITE" id="PS50109">
    <property type="entry name" value="HIS_KIN"/>
    <property type="match status" value="1"/>
</dbReference>
<keyword evidence="5" id="KW-0547">Nucleotide-binding</keyword>
<dbReference type="Proteomes" id="UP001597414">
    <property type="component" value="Unassembled WGS sequence"/>
</dbReference>
<dbReference type="InterPro" id="IPR011990">
    <property type="entry name" value="TPR-like_helical_dom_sf"/>
</dbReference>
<dbReference type="EMBL" id="JBHUIV010000016">
    <property type="protein sequence ID" value="MFD2201972.1"/>
    <property type="molecule type" value="Genomic_DNA"/>
</dbReference>
<keyword evidence="11" id="KW-0472">Membrane</keyword>
<proteinExistence type="predicted"/>
<comment type="catalytic activity">
    <reaction evidence="1">
        <text>ATP + protein L-histidine = ADP + protein N-phospho-L-histidine.</text>
        <dbReference type="EC" id="2.7.13.3"/>
    </reaction>
</comment>
<evidence type="ECO:0000256" key="1">
    <source>
        <dbReference type="ARBA" id="ARBA00000085"/>
    </source>
</evidence>
<evidence type="ECO:0000256" key="11">
    <source>
        <dbReference type="SAM" id="Phobius"/>
    </source>
</evidence>
<dbReference type="SMART" id="SM00028">
    <property type="entry name" value="TPR"/>
    <property type="match status" value="1"/>
</dbReference>
<keyword evidence="8" id="KW-0902">Two-component regulatory system</keyword>
<dbReference type="SUPFAM" id="SSF48452">
    <property type="entry name" value="TPR-like"/>
    <property type="match status" value="2"/>
</dbReference>
<dbReference type="Pfam" id="PF07730">
    <property type="entry name" value="HisKA_3"/>
    <property type="match status" value="1"/>
</dbReference>
<dbReference type="SUPFAM" id="SSF55874">
    <property type="entry name" value="ATPase domain of HSP90 chaperone/DNA topoisomerase II/histidine kinase"/>
    <property type="match status" value="1"/>
</dbReference>
<dbReference type="InterPro" id="IPR019734">
    <property type="entry name" value="TPR_rpt"/>
</dbReference>
<feature type="domain" description="Histidine kinase" evidence="13">
    <location>
        <begin position="566"/>
        <end position="654"/>
    </location>
</feature>
<dbReference type="InterPro" id="IPR011712">
    <property type="entry name" value="Sig_transdc_His_kin_sub3_dim/P"/>
</dbReference>
<evidence type="ECO:0000256" key="5">
    <source>
        <dbReference type="ARBA" id="ARBA00022741"/>
    </source>
</evidence>
<keyword evidence="3" id="KW-0597">Phosphoprotein</keyword>
<evidence type="ECO:0000256" key="6">
    <source>
        <dbReference type="ARBA" id="ARBA00022777"/>
    </source>
</evidence>
<dbReference type="Gene3D" id="1.25.40.10">
    <property type="entry name" value="Tetratricopeptide repeat domain"/>
    <property type="match status" value="2"/>
</dbReference>
<evidence type="ECO:0000259" key="13">
    <source>
        <dbReference type="PROSITE" id="PS50109"/>
    </source>
</evidence>
<dbReference type="InterPro" id="IPR050482">
    <property type="entry name" value="Sensor_HK_TwoCompSys"/>
</dbReference>
<feature type="transmembrane region" description="Helical" evidence="11">
    <location>
        <begin position="400"/>
        <end position="420"/>
    </location>
</feature>
<feature type="signal peptide" evidence="12">
    <location>
        <begin position="1"/>
        <end position="18"/>
    </location>
</feature>
<comment type="caution">
    <text evidence="14">The sequence shown here is derived from an EMBL/GenBank/DDBJ whole genome shotgun (WGS) entry which is preliminary data.</text>
</comment>
<dbReference type="PANTHER" id="PTHR24421">
    <property type="entry name" value="NITRATE/NITRITE SENSOR PROTEIN NARX-RELATED"/>
    <property type="match status" value="1"/>
</dbReference>
<dbReference type="Gene3D" id="3.30.565.10">
    <property type="entry name" value="Histidine kinase-like ATPase, C-terminal domain"/>
    <property type="match status" value="1"/>
</dbReference>
<dbReference type="EC" id="2.7.13.3" evidence="2"/>
<sequence length="654" mass="75099">MKKILFLLVIFFLSQNLAAQKYLADSIMLTLQQNLPDSSRAYNLIMLAMYTEPIDLAKAHEIYKQAVDFSVEKNLGYYAGLALFYESTPYELNGKYQKQKENLDRAALFFRQSPHPKAKREEARVFGGLSNYYRHSDMLDSAVEASLISIKLLEGLKEYPRLSTHCVNLAMIFQQLSLPEKQKEYVDKGLDFAKKANHPSNLLLGYLQQANYFTEIRDFQKAKLYADSASPYYSDSYDFSRKQNYFLIKAGTFQNISKFDSAIHYFEKAYENGKAVSSRWNMTEPLMQIGYIYFKQKNYPEAEKYVKMGLEIAETDSILVFMKEGYGTLSDIYAASAKFKDAYNFLTQHNTIKDSLQNEERKRFALDLEKKYESEKQRNQILKLEAQNAKQFAENQKRQLTIWILLILAVSLGTIVLLVIRKNQHKQKLQLQKIKELETEKQLAATEAVLKGEEKERSRLAKDLHDGLGGLLSGIKFSFQTMKGNLILTPENARLFERSLDMLDTSIMEMRRVAHNLMPENLIKFGLDVALRDFCEDINQSGVIELRYLSFGLQGEEIDQTSSISIYRIVQELVHNILKHAEARNGLVQITKTGKQVFLDVEDDGKGFEHSKMLLSSGIGWSNIKSRLEYLNAKFTLDSAPGKGSSIHIEIELP</sequence>
<evidence type="ECO:0000256" key="7">
    <source>
        <dbReference type="ARBA" id="ARBA00022840"/>
    </source>
</evidence>
<feature type="repeat" description="TPR" evidence="9">
    <location>
        <begin position="283"/>
        <end position="316"/>
    </location>
</feature>
<keyword evidence="10" id="KW-0175">Coiled coil</keyword>
<dbReference type="CDD" id="cd16917">
    <property type="entry name" value="HATPase_UhpB-NarQ-NarX-like"/>
    <property type="match status" value="1"/>
</dbReference>
<organism evidence="14 15">
    <name type="scientific">Shivajiella indica</name>
    <dbReference type="NCBI Taxonomy" id="872115"/>
    <lineage>
        <taxon>Bacteria</taxon>
        <taxon>Pseudomonadati</taxon>
        <taxon>Bacteroidota</taxon>
        <taxon>Cytophagia</taxon>
        <taxon>Cytophagales</taxon>
        <taxon>Cyclobacteriaceae</taxon>
        <taxon>Shivajiella</taxon>
    </lineage>
</organism>
<evidence type="ECO:0000256" key="10">
    <source>
        <dbReference type="SAM" id="Coils"/>
    </source>
</evidence>
<feature type="chain" id="PRO_5046912608" description="histidine kinase" evidence="12">
    <location>
        <begin position="19"/>
        <end position="654"/>
    </location>
</feature>
<keyword evidence="6" id="KW-0418">Kinase</keyword>
<evidence type="ECO:0000313" key="15">
    <source>
        <dbReference type="Proteomes" id="UP001597414"/>
    </source>
</evidence>
<reference evidence="15" key="1">
    <citation type="journal article" date="2019" name="Int. J. Syst. Evol. Microbiol.">
        <title>The Global Catalogue of Microorganisms (GCM) 10K type strain sequencing project: providing services to taxonomists for standard genome sequencing and annotation.</title>
        <authorList>
            <consortium name="The Broad Institute Genomics Platform"/>
            <consortium name="The Broad Institute Genome Sequencing Center for Infectious Disease"/>
            <person name="Wu L."/>
            <person name="Ma J."/>
        </authorList>
    </citation>
    <scope>NUCLEOTIDE SEQUENCE [LARGE SCALE GENOMIC DNA]</scope>
    <source>
        <strain evidence="15">KCTC 19812</strain>
    </source>
</reference>
<evidence type="ECO:0000256" key="3">
    <source>
        <dbReference type="ARBA" id="ARBA00022553"/>
    </source>
</evidence>
<dbReference type="PANTHER" id="PTHR24421:SF10">
    <property type="entry name" value="NITRATE_NITRITE SENSOR PROTEIN NARQ"/>
    <property type="match status" value="1"/>
</dbReference>
<keyword evidence="9" id="KW-0802">TPR repeat</keyword>
<evidence type="ECO:0000313" key="14">
    <source>
        <dbReference type="EMBL" id="MFD2201972.1"/>
    </source>
</evidence>
<evidence type="ECO:0000256" key="8">
    <source>
        <dbReference type="ARBA" id="ARBA00023012"/>
    </source>
</evidence>
<protein>
    <recommendedName>
        <fullName evidence="2">histidine kinase</fullName>
        <ecNumber evidence="2">2.7.13.3</ecNumber>
    </recommendedName>
</protein>
<evidence type="ECO:0000256" key="4">
    <source>
        <dbReference type="ARBA" id="ARBA00022679"/>
    </source>
</evidence>
<keyword evidence="11" id="KW-1133">Transmembrane helix</keyword>
<dbReference type="GO" id="GO:0005524">
    <property type="term" value="F:ATP binding"/>
    <property type="evidence" value="ECO:0007669"/>
    <property type="project" value="UniProtKB-KW"/>
</dbReference>
<name>A0ABW5B7P2_9BACT</name>
<keyword evidence="4" id="KW-0808">Transferase</keyword>
<evidence type="ECO:0000256" key="2">
    <source>
        <dbReference type="ARBA" id="ARBA00012438"/>
    </source>
</evidence>
<dbReference type="Gene3D" id="1.20.5.1930">
    <property type="match status" value="1"/>
</dbReference>
<gene>
    <name evidence="14" type="ORF">ACFSKV_10360</name>
</gene>
<keyword evidence="11" id="KW-0812">Transmembrane</keyword>
<evidence type="ECO:0000256" key="12">
    <source>
        <dbReference type="SAM" id="SignalP"/>
    </source>
</evidence>
<dbReference type="PROSITE" id="PS50005">
    <property type="entry name" value="TPR"/>
    <property type="match status" value="1"/>
</dbReference>
<evidence type="ECO:0000256" key="9">
    <source>
        <dbReference type="PROSITE-ProRule" id="PRU00339"/>
    </source>
</evidence>
<dbReference type="InterPro" id="IPR005467">
    <property type="entry name" value="His_kinase_dom"/>
</dbReference>
<feature type="coiled-coil region" evidence="10">
    <location>
        <begin position="365"/>
        <end position="399"/>
    </location>
</feature>
<dbReference type="RefSeq" id="WP_380802224.1">
    <property type="nucleotide sequence ID" value="NZ_JBHUIV010000016.1"/>
</dbReference>
<dbReference type="InterPro" id="IPR003594">
    <property type="entry name" value="HATPase_dom"/>
</dbReference>
<dbReference type="Pfam" id="PF02518">
    <property type="entry name" value="HATPase_c"/>
    <property type="match status" value="1"/>
</dbReference>
<keyword evidence="12" id="KW-0732">Signal</keyword>
<accession>A0ABW5B7P2</accession>
<keyword evidence="7 14" id="KW-0067">ATP-binding</keyword>
<keyword evidence="15" id="KW-1185">Reference proteome</keyword>
<dbReference type="InterPro" id="IPR036890">
    <property type="entry name" value="HATPase_C_sf"/>
</dbReference>